<dbReference type="Pfam" id="PF00005">
    <property type="entry name" value="ABC_tran"/>
    <property type="match status" value="1"/>
</dbReference>
<dbReference type="GeneID" id="93793455"/>
<dbReference type="SUPFAM" id="SSF52540">
    <property type="entry name" value="P-loop containing nucleoside triphosphate hydrolases"/>
    <property type="match status" value="1"/>
</dbReference>
<evidence type="ECO:0000256" key="1">
    <source>
        <dbReference type="ARBA" id="ARBA00022448"/>
    </source>
</evidence>
<dbReference type="Proteomes" id="UP000000444">
    <property type="component" value="Chromosome"/>
</dbReference>
<evidence type="ECO:0000256" key="2">
    <source>
        <dbReference type="ARBA" id="ARBA00022741"/>
    </source>
</evidence>
<dbReference type="GO" id="GO:0016887">
    <property type="term" value="F:ATP hydrolysis activity"/>
    <property type="evidence" value="ECO:0007669"/>
    <property type="project" value="InterPro"/>
</dbReference>
<dbReference type="Gene3D" id="3.40.50.300">
    <property type="entry name" value="P-loop containing nucleotide triphosphate hydrolases"/>
    <property type="match status" value="1"/>
</dbReference>
<dbReference type="NCBIfam" id="TIGR00972">
    <property type="entry name" value="3a0107s01c2"/>
    <property type="match status" value="1"/>
</dbReference>
<dbReference type="SMART" id="SM00382">
    <property type="entry name" value="AAA"/>
    <property type="match status" value="1"/>
</dbReference>
<dbReference type="KEGG" id="sca:SCA_1031"/>
<dbReference type="InterPro" id="IPR017871">
    <property type="entry name" value="ABC_transporter-like_CS"/>
</dbReference>
<dbReference type="GO" id="GO:0016020">
    <property type="term" value="C:membrane"/>
    <property type="evidence" value="ECO:0007669"/>
    <property type="project" value="InterPro"/>
</dbReference>
<reference evidence="6 7" key="1">
    <citation type="journal article" date="2009" name="Appl. Environ. Microbiol.">
        <title>Genome analysis of the meat starter culture bacterium Staphylococcus carnosus TM300.</title>
        <authorList>
            <person name="Rosenstein R."/>
            <person name="Nerz C."/>
            <person name="Biswas L."/>
            <person name="Resch A."/>
            <person name="Raddatz G."/>
            <person name="Schuster S.C."/>
            <person name="Goetz F."/>
        </authorList>
    </citation>
    <scope>NUCLEOTIDE SEQUENCE [LARGE SCALE GENOMIC DNA]</scope>
    <source>
        <strain evidence="6 7">TM300</strain>
    </source>
</reference>
<dbReference type="GO" id="GO:0035435">
    <property type="term" value="P:phosphate ion transmembrane transport"/>
    <property type="evidence" value="ECO:0007669"/>
    <property type="project" value="InterPro"/>
</dbReference>
<accession>B9DP15</accession>
<dbReference type="PANTHER" id="PTHR43423">
    <property type="entry name" value="ABC TRANSPORTER I FAMILY MEMBER 17"/>
    <property type="match status" value="1"/>
</dbReference>
<keyword evidence="2" id="KW-0547">Nucleotide-binding</keyword>
<gene>
    <name evidence="6" type="primary">pstB</name>
    <name evidence="6" type="ordered locus">Sca_1031</name>
</gene>
<dbReference type="InterPro" id="IPR027417">
    <property type="entry name" value="P-loop_NTPase"/>
</dbReference>
<dbReference type="EMBL" id="AM295250">
    <property type="protein sequence ID" value="CAL27939.1"/>
    <property type="molecule type" value="Genomic_DNA"/>
</dbReference>
<dbReference type="RefSeq" id="WP_015900280.1">
    <property type="nucleotide sequence ID" value="NC_012121.1"/>
</dbReference>
<dbReference type="eggNOG" id="COG1117">
    <property type="taxonomic scope" value="Bacteria"/>
</dbReference>
<dbReference type="PROSITE" id="PS00211">
    <property type="entry name" value="ABC_TRANSPORTER_1"/>
    <property type="match status" value="1"/>
</dbReference>
<feature type="region of interest" description="Disordered" evidence="4">
    <location>
        <begin position="1"/>
        <end position="37"/>
    </location>
</feature>
<dbReference type="OrthoDB" id="9802185at2"/>
<dbReference type="GO" id="GO:0005315">
    <property type="term" value="F:phosphate transmembrane transporter activity"/>
    <property type="evidence" value="ECO:0007669"/>
    <property type="project" value="InterPro"/>
</dbReference>
<proteinExistence type="predicted"/>
<dbReference type="PANTHER" id="PTHR43423:SF1">
    <property type="entry name" value="ABC TRANSPORTER I FAMILY MEMBER 17"/>
    <property type="match status" value="1"/>
</dbReference>
<evidence type="ECO:0000256" key="3">
    <source>
        <dbReference type="ARBA" id="ARBA00022840"/>
    </source>
</evidence>
<protein>
    <submittedName>
        <fullName evidence="6">Phosphate ABC transporter ATP-binding protein</fullName>
    </submittedName>
</protein>
<dbReference type="InterPro" id="IPR003593">
    <property type="entry name" value="AAA+_ATPase"/>
</dbReference>
<dbReference type="InterPro" id="IPR003439">
    <property type="entry name" value="ABC_transporter-like_ATP-bd"/>
</dbReference>
<feature type="domain" description="ABC transporter" evidence="5">
    <location>
        <begin position="41"/>
        <end position="282"/>
    </location>
</feature>
<name>B9DP15_STACT</name>
<dbReference type="BioCyc" id="SCAR396513:SCA_RS05165-MONOMER"/>
<evidence type="ECO:0000256" key="4">
    <source>
        <dbReference type="SAM" id="MobiDB-lite"/>
    </source>
</evidence>
<keyword evidence="1" id="KW-0813">Transport</keyword>
<dbReference type="HOGENOM" id="CLU_000604_1_22_9"/>
<dbReference type="PROSITE" id="PS50893">
    <property type="entry name" value="ABC_TRANSPORTER_2"/>
    <property type="match status" value="1"/>
</dbReference>
<evidence type="ECO:0000313" key="7">
    <source>
        <dbReference type="Proteomes" id="UP000000444"/>
    </source>
</evidence>
<dbReference type="AlphaFoldDB" id="B9DP15"/>
<evidence type="ECO:0000313" key="6">
    <source>
        <dbReference type="EMBL" id="CAL27939.1"/>
    </source>
</evidence>
<organism evidence="6 7">
    <name type="scientific">Staphylococcus carnosus (strain TM300)</name>
    <dbReference type="NCBI Taxonomy" id="396513"/>
    <lineage>
        <taxon>Bacteria</taxon>
        <taxon>Bacillati</taxon>
        <taxon>Bacillota</taxon>
        <taxon>Bacilli</taxon>
        <taxon>Bacillales</taxon>
        <taxon>Staphylococcaceae</taxon>
        <taxon>Staphylococcus</taxon>
    </lineage>
</organism>
<keyword evidence="7" id="KW-1185">Reference proteome</keyword>
<dbReference type="CDD" id="cd03260">
    <property type="entry name" value="ABC_PstB_phosphate_transporter"/>
    <property type="match status" value="1"/>
</dbReference>
<evidence type="ECO:0000259" key="5">
    <source>
        <dbReference type="PROSITE" id="PS50893"/>
    </source>
</evidence>
<sequence>METVKNKKGQESNDQPIKVERQTEKTPQERKQEDAKKDVVYSTQNLDLWYGENHALKNINLDILENNVTAIIGPSGCGKSTYIKTLNRMVELVPSVKTAGKILYRGNDIFSSKQSVEKLRTNVGMVFQQPNPFPKSIYDNITYGPKIHGIKDKKVLDQIVEKSLRGAVIWDELKDRLNENAYGLSGGQQQRVCIARCLAIEPDVILMDEPTSALDPISTLKVEELVQELKEQYSIIMVTHNMQQAARVSDKTAFFLNGYVNEYDDTDKLFSNPSDKQTEDYISGRFG</sequence>
<keyword evidence="3 6" id="KW-0067">ATP-binding</keyword>
<dbReference type="InterPro" id="IPR005670">
    <property type="entry name" value="PstB-like"/>
</dbReference>
<dbReference type="GO" id="GO:0005524">
    <property type="term" value="F:ATP binding"/>
    <property type="evidence" value="ECO:0007669"/>
    <property type="project" value="UniProtKB-KW"/>
</dbReference>